<accession>A0AAD3T2V9</accession>
<dbReference type="EMBL" id="BSYO01000024">
    <property type="protein sequence ID" value="GMH22475.1"/>
    <property type="molecule type" value="Genomic_DNA"/>
</dbReference>
<comment type="caution">
    <text evidence="3">The sequence shown here is derived from an EMBL/GenBank/DDBJ whole genome shotgun (WGS) entry which is preliminary data.</text>
</comment>
<name>A0AAD3T2V9_NEPGR</name>
<organism evidence="3 4">
    <name type="scientific">Nepenthes gracilis</name>
    <name type="common">Slender pitcher plant</name>
    <dbReference type="NCBI Taxonomy" id="150966"/>
    <lineage>
        <taxon>Eukaryota</taxon>
        <taxon>Viridiplantae</taxon>
        <taxon>Streptophyta</taxon>
        <taxon>Embryophyta</taxon>
        <taxon>Tracheophyta</taxon>
        <taxon>Spermatophyta</taxon>
        <taxon>Magnoliopsida</taxon>
        <taxon>eudicotyledons</taxon>
        <taxon>Gunneridae</taxon>
        <taxon>Pentapetalae</taxon>
        <taxon>Caryophyllales</taxon>
        <taxon>Nepenthaceae</taxon>
        <taxon>Nepenthes</taxon>
    </lineage>
</organism>
<reference evidence="3" key="1">
    <citation type="submission" date="2023-05" db="EMBL/GenBank/DDBJ databases">
        <title>Nepenthes gracilis genome sequencing.</title>
        <authorList>
            <person name="Fukushima K."/>
        </authorList>
    </citation>
    <scope>NUCLEOTIDE SEQUENCE</scope>
    <source>
        <strain evidence="3">SING2019-196</strain>
    </source>
</reference>
<dbReference type="Proteomes" id="UP001279734">
    <property type="component" value="Unassembled WGS sequence"/>
</dbReference>
<keyword evidence="1" id="KW-0812">Transmembrane</keyword>
<evidence type="ECO:0000313" key="4">
    <source>
        <dbReference type="Proteomes" id="UP001279734"/>
    </source>
</evidence>
<keyword evidence="4" id="KW-1185">Reference proteome</keyword>
<gene>
    <name evidence="3" type="ORF">Nepgr_024318</name>
</gene>
<sequence length="416" mass="48214">MEEPARSFRSRVNELFSSVLGGVRRPTTSFSKTFSATTACLLILVLLVGTIASNRWIDMSTFRGISFQRSLTFDQRPRDYPLRDEYLLNCTTTNTTLTCPANYPPPHGSSELLNTQQCPNYFRWIHEDMKPWKKKGITREMVESSGKFAHFQLVIVNGTAYVKQHDKAFQTRDVLTLWGVLQLLKLYPGQLPDLDLMFQCHDQPSIKKNLYMGSKAAEVPPLFHFCGSDSTFDIVFPDWSFWGWPEINIKPWVPLMKDIEEGNKRINWTDRKPFASWKGNLYTGQRQKLAKCNSVKDWTAAIHHQDWGKEAAEGFKNSDLSEQCTDRYKIYIEGNAWSVSNKYILACDSMTLLVNPIFYEFFTRSLVPLKHYWPINDHPDQICRSIKFAVEWGIATLTRHGRLDKQVANLPRKRYQ</sequence>
<proteinExistence type="predicted"/>
<dbReference type="SMART" id="SM00672">
    <property type="entry name" value="CAP10"/>
    <property type="match status" value="1"/>
</dbReference>
<dbReference type="InterPro" id="IPR051091">
    <property type="entry name" value="O-Glucosyltr/Glycosyltrsf_90"/>
</dbReference>
<protein>
    <recommendedName>
        <fullName evidence="2">Glycosyl transferase CAP10 domain-containing protein</fullName>
    </recommendedName>
</protein>
<feature type="domain" description="Glycosyl transferase CAP10" evidence="2">
    <location>
        <begin position="190"/>
        <end position="414"/>
    </location>
</feature>
<dbReference type="PANTHER" id="PTHR12203:SF99">
    <property type="entry name" value="OS04G0534100 PROTEIN"/>
    <property type="match status" value="1"/>
</dbReference>
<keyword evidence="1" id="KW-0472">Membrane</keyword>
<dbReference type="InterPro" id="IPR006598">
    <property type="entry name" value="CAP10"/>
</dbReference>
<evidence type="ECO:0000256" key="1">
    <source>
        <dbReference type="SAM" id="Phobius"/>
    </source>
</evidence>
<evidence type="ECO:0000313" key="3">
    <source>
        <dbReference type="EMBL" id="GMH22475.1"/>
    </source>
</evidence>
<dbReference type="PANTHER" id="PTHR12203">
    <property type="entry name" value="KDEL LYS-ASP-GLU-LEU CONTAINING - RELATED"/>
    <property type="match status" value="1"/>
</dbReference>
<feature type="transmembrane region" description="Helical" evidence="1">
    <location>
        <begin position="34"/>
        <end position="53"/>
    </location>
</feature>
<evidence type="ECO:0000259" key="2">
    <source>
        <dbReference type="SMART" id="SM00672"/>
    </source>
</evidence>
<dbReference type="Pfam" id="PF05686">
    <property type="entry name" value="Glyco_transf_90"/>
    <property type="match status" value="1"/>
</dbReference>
<dbReference type="AlphaFoldDB" id="A0AAD3T2V9"/>
<keyword evidence="1" id="KW-1133">Transmembrane helix</keyword>